<dbReference type="EMBL" id="JAUSRB010000002">
    <property type="protein sequence ID" value="MDP9863669.1"/>
    <property type="molecule type" value="Genomic_DNA"/>
</dbReference>
<protein>
    <recommendedName>
        <fullName evidence="4">Vitamin K epoxide reductase domain-containing protein</fullName>
    </recommendedName>
</protein>
<keyword evidence="3" id="KW-1185">Reference proteome</keyword>
<comment type="caution">
    <text evidence="2">The sequence shown here is derived from an EMBL/GenBank/DDBJ whole genome shotgun (WGS) entry which is preliminary data.</text>
</comment>
<gene>
    <name evidence="2" type="ORF">J2S55_002935</name>
</gene>
<dbReference type="RefSeq" id="WP_306860754.1">
    <property type="nucleotide sequence ID" value="NZ_JAUSRB010000002.1"/>
</dbReference>
<organism evidence="2 3">
    <name type="scientific">Streptosporangium brasiliense</name>
    <dbReference type="NCBI Taxonomy" id="47480"/>
    <lineage>
        <taxon>Bacteria</taxon>
        <taxon>Bacillati</taxon>
        <taxon>Actinomycetota</taxon>
        <taxon>Actinomycetes</taxon>
        <taxon>Streptosporangiales</taxon>
        <taxon>Streptosporangiaceae</taxon>
        <taxon>Streptosporangium</taxon>
    </lineage>
</organism>
<keyword evidence="1" id="KW-1133">Transmembrane helix</keyword>
<sequence length="108" mass="10965">MNLRMASSKSWAALVIGVLAVVLRVDMSNTLTVNGQVTSCSYTDLAGIGLGGLAALVALGAGWEVATGLTRYQPVVRKGVTLAVVALALFLGTVGLLKGFAVIMSPCG</sequence>
<keyword evidence="1" id="KW-0472">Membrane</keyword>
<feature type="transmembrane region" description="Helical" evidence="1">
    <location>
        <begin position="45"/>
        <end position="67"/>
    </location>
</feature>
<evidence type="ECO:0000313" key="3">
    <source>
        <dbReference type="Proteomes" id="UP001230426"/>
    </source>
</evidence>
<name>A0ABT9R362_9ACTN</name>
<evidence type="ECO:0008006" key="4">
    <source>
        <dbReference type="Google" id="ProtNLM"/>
    </source>
</evidence>
<evidence type="ECO:0000256" key="1">
    <source>
        <dbReference type="SAM" id="Phobius"/>
    </source>
</evidence>
<dbReference type="Proteomes" id="UP001230426">
    <property type="component" value="Unassembled WGS sequence"/>
</dbReference>
<reference evidence="2 3" key="1">
    <citation type="submission" date="2023-07" db="EMBL/GenBank/DDBJ databases">
        <title>Sequencing the genomes of 1000 actinobacteria strains.</title>
        <authorList>
            <person name="Klenk H.-P."/>
        </authorList>
    </citation>
    <scope>NUCLEOTIDE SEQUENCE [LARGE SCALE GENOMIC DNA]</scope>
    <source>
        <strain evidence="2 3">DSM 44109</strain>
    </source>
</reference>
<evidence type="ECO:0000313" key="2">
    <source>
        <dbReference type="EMBL" id="MDP9863669.1"/>
    </source>
</evidence>
<keyword evidence="1" id="KW-0812">Transmembrane</keyword>
<feature type="transmembrane region" description="Helical" evidence="1">
    <location>
        <begin position="79"/>
        <end position="103"/>
    </location>
</feature>
<proteinExistence type="predicted"/>
<accession>A0ABT9R362</accession>